<dbReference type="VEuPathDB" id="ToxoDB:EBH_0024960"/>
<keyword evidence="2" id="KW-1185">Reference proteome</keyword>
<evidence type="ECO:0000313" key="2">
    <source>
        <dbReference type="Proteomes" id="UP000030750"/>
    </source>
</evidence>
<gene>
    <name evidence="1" type="ORF">EBH_0024960</name>
</gene>
<reference evidence="1" key="1">
    <citation type="submission" date="2013-10" db="EMBL/GenBank/DDBJ databases">
        <title>Genomic analysis of the causative agents of coccidiosis in chickens.</title>
        <authorList>
            <person name="Reid A.J."/>
            <person name="Blake D."/>
            <person name="Billington K."/>
            <person name="Browne H."/>
            <person name="Dunn M."/>
            <person name="Hung S."/>
            <person name="Kawahara F."/>
            <person name="Miranda-Saavedra D."/>
            <person name="Mourier T."/>
            <person name="Nagra H."/>
            <person name="Otto T.D."/>
            <person name="Rawlings N."/>
            <person name="Sanchez A."/>
            <person name="Sanders M."/>
            <person name="Subramaniam C."/>
            <person name="Tay Y."/>
            <person name="Dear P."/>
            <person name="Doerig C."/>
            <person name="Gruber A."/>
            <person name="Parkinson J."/>
            <person name="Shirley M."/>
            <person name="Wan K.L."/>
            <person name="Berriman M."/>
            <person name="Tomley F."/>
            <person name="Pain A."/>
        </authorList>
    </citation>
    <scope>NUCLEOTIDE SEQUENCE [LARGE SCALE GENOMIC DNA]</scope>
    <source>
        <strain evidence="1">Houghton</strain>
    </source>
</reference>
<accession>U6LN67</accession>
<name>U6LN67_9EIME</name>
<evidence type="ECO:0000313" key="1">
    <source>
        <dbReference type="EMBL" id="CDJ49250.1"/>
    </source>
</evidence>
<proteinExistence type="predicted"/>
<protein>
    <submittedName>
        <fullName evidence="1">Uncharacterized protein</fullName>
    </submittedName>
</protein>
<dbReference type="AlphaFoldDB" id="U6LN67"/>
<dbReference type="OrthoDB" id="336176at2759"/>
<dbReference type="Proteomes" id="UP000030750">
    <property type="component" value="Unassembled WGS sequence"/>
</dbReference>
<organism evidence="1 2">
    <name type="scientific">Eimeria brunetti</name>
    <dbReference type="NCBI Taxonomy" id="51314"/>
    <lineage>
        <taxon>Eukaryota</taxon>
        <taxon>Sar</taxon>
        <taxon>Alveolata</taxon>
        <taxon>Apicomplexa</taxon>
        <taxon>Conoidasida</taxon>
        <taxon>Coccidia</taxon>
        <taxon>Eucoccidiorida</taxon>
        <taxon>Eimeriorina</taxon>
        <taxon>Eimeriidae</taxon>
        <taxon>Eimeria</taxon>
    </lineage>
</organism>
<reference evidence="1" key="2">
    <citation type="submission" date="2013-10" db="EMBL/GenBank/DDBJ databases">
        <authorList>
            <person name="Aslett M."/>
        </authorList>
    </citation>
    <scope>NUCLEOTIDE SEQUENCE [LARGE SCALE GENOMIC DNA]</scope>
    <source>
        <strain evidence="1">Houghton</strain>
    </source>
</reference>
<dbReference type="EMBL" id="HG711568">
    <property type="protein sequence ID" value="CDJ49250.1"/>
    <property type="molecule type" value="Genomic_DNA"/>
</dbReference>
<sequence>MAWVLRAEFEYLLCLTSERLDVAKSRALLHAALDARLLLSDDPLYNAYIDAGKVALKNYLGEGKDKQGLGWQSRTFQAAMMACICDDVNLAHVFNVLRVEELLENLGDELSPSQCAKVMLAIIGELHLVRRDMQATTSADSPEFLEFKDKSGKFLRKALQLLLSLISESGRDRFCYVKEALIHPDATCARPAPVTSSNFTSSADAGGAKAWRAREPFQLAQVLRADLDANALYTSSMYALYKRGDAVFETLLHSGSLLSLWHRLHAICKRQAALGYEVIKWSVVRQAPRLNRLRQLILTRLIQCLYQPQYKQPLGGPATAGEKAGNDGERVLAGLIAESLVLSGVKVWCYESKAQKHQILQMAVTVFLSLQAFAVQVASQRFVELPLGQELPDLDGLASLFAEAPGNTPVDPYESMPYTDMNLYTLVPDTYTSGIRAPNWPSTSYLIGSRLHRATPNLGVLDESRFFTNPMVTALINKNALEETINAFISSEAAETSAQTERGFVDGTEAVSHGYWLNKHSADSCA</sequence>